<dbReference type="SUPFAM" id="SSF58038">
    <property type="entry name" value="SNARE fusion complex"/>
    <property type="match status" value="1"/>
</dbReference>
<sequence>MLGVELEPQFKDPIRATSLQDFWGHRWNLRVSDILRPTIYNPVKTVSTRIIGRRWASLPAVLATFFTSGLMHELMYFHMTRENPTWEITRFFILQGIFIDIEIILKKKLVATGKLELPEFSSLLMAASSDPWIKEYNEAVKIADDINGMISERISLPASGPETQRHASAIRRKITILGTRLDGLQSLLSRPTGKPLTEKEMNRRKDMVANLRSKVSQMASAFNMSNSANRDSLLGPETKPDAMSRTVGLDNSGLVGLQRQIMKEQDEGLEKLEETVISTKHIALAVNEELDLHTRLIDDLDEHVDVTDSRLRRVQKNLAILNKRTKGGCSCMCMLLAVIGIVILVVVIYILIKYL</sequence>
<dbReference type="EMBL" id="JBBPBM010000024">
    <property type="protein sequence ID" value="KAK8542650.1"/>
    <property type="molecule type" value="Genomic_DNA"/>
</dbReference>
<keyword evidence="4 10" id="KW-0812">Transmembrane</keyword>
<dbReference type="InterPro" id="IPR044851">
    <property type="entry name" value="Wax_synthase"/>
</dbReference>
<dbReference type="PANTHER" id="PTHR31595">
    <property type="entry name" value="LONG-CHAIN-ALCOHOL O-FATTY-ACYLTRANSFERASE 3-RELATED"/>
    <property type="match status" value="1"/>
</dbReference>
<dbReference type="Pfam" id="PF05739">
    <property type="entry name" value="SNARE"/>
    <property type="match status" value="1"/>
</dbReference>
<dbReference type="PANTHER" id="PTHR31595:SF71">
    <property type="entry name" value="LONG-CHAIN-ALCOHOL O-FATTY-ACYLTRANSFERASE 5-RELATED"/>
    <property type="match status" value="1"/>
</dbReference>
<evidence type="ECO:0000256" key="1">
    <source>
        <dbReference type="ARBA" id="ARBA00004141"/>
    </source>
</evidence>
<comment type="similarity">
    <text evidence="2">Belongs to the wax synthase family.</text>
</comment>
<evidence type="ECO:0000256" key="3">
    <source>
        <dbReference type="ARBA" id="ARBA00022679"/>
    </source>
</evidence>
<keyword evidence="13" id="KW-1185">Reference proteome</keyword>
<evidence type="ECO:0000256" key="5">
    <source>
        <dbReference type="ARBA" id="ARBA00022927"/>
    </source>
</evidence>
<reference evidence="12 13" key="1">
    <citation type="journal article" date="2024" name="G3 (Bethesda)">
        <title>Genome assembly of Hibiscus sabdariffa L. provides insights into metabolisms of medicinal natural products.</title>
        <authorList>
            <person name="Kim T."/>
        </authorList>
    </citation>
    <scope>NUCLEOTIDE SEQUENCE [LARGE SCALE GENOMIC DNA]</scope>
    <source>
        <strain evidence="12">TK-2024</strain>
        <tissue evidence="12">Old leaves</tissue>
    </source>
</reference>
<evidence type="ECO:0000259" key="11">
    <source>
        <dbReference type="PROSITE" id="PS50192"/>
    </source>
</evidence>
<comment type="caution">
    <text evidence="12">The sequence shown here is derived from an EMBL/GenBank/DDBJ whole genome shotgun (WGS) entry which is preliminary data.</text>
</comment>
<keyword evidence="8 10" id="KW-0472">Membrane</keyword>
<keyword evidence="9" id="KW-0012">Acyltransferase</keyword>
<evidence type="ECO:0000256" key="9">
    <source>
        <dbReference type="ARBA" id="ARBA00023315"/>
    </source>
</evidence>
<dbReference type="CDD" id="cd15841">
    <property type="entry name" value="SNARE_Qc"/>
    <property type="match status" value="1"/>
</dbReference>
<comment type="subcellular location">
    <subcellularLocation>
        <location evidence="1">Membrane</location>
        <topology evidence="1">Multi-pass membrane protein</topology>
    </subcellularLocation>
</comment>
<proteinExistence type="inferred from homology"/>
<keyword evidence="7" id="KW-0443">Lipid metabolism</keyword>
<dbReference type="PROSITE" id="PS50192">
    <property type="entry name" value="T_SNARE"/>
    <property type="match status" value="1"/>
</dbReference>
<accession>A0ABR2DMJ5</accession>
<organism evidence="12 13">
    <name type="scientific">Hibiscus sabdariffa</name>
    <name type="common">roselle</name>
    <dbReference type="NCBI Taxonomy" id="183260"/>
    <lineage>
        <taxon>Eukaryota</taxon>
        <taxon>Viridiplantae</taxon>
        <taxon>Streptophyta</taxon>
        <taxon>Embryophyta</taxon>
        <taxon>Tracheophyta</taxon>
        <taxon>Spermatophyta</taxon>
        <taxon>Magnoliopsida</taxon>
        <taxon>eudicotyledons</taxon>
        <taxon>Gunneridae</taxon>
        <taxon>Pentapetalae</taxon>
        <taxon>rosids</taxon>
        <taxon>malvids</taxon>
        <taxon>Malvales</taxon>
        <taxon>Malvaceae</taxon>
        <taxon>Malvoideae</taxon>
        <taxon>Hibiscus</taxon>
    </lineage>
</organism>
<evidence type="ECO:0000313" key="13">
    <source>
        <dbReference type="Proteomes" id="UP001472677"/>
    </source>
</evidence>
<feature type="transmembrane region" description="Helical" evidence="10">
    <location>
        <begin position="331"/>
        <end position="352"/>
    </location>
</feature>
<keyword evidence="3" id="KW-0808">Transferase</keyword>
<feature type="domain" description="T-SNARE coiled-coil homology" evidence="11">
    <location>
        <begin position="259"/>
        <end position="321"/>
    </location>
</feature>
<evidence type="ECO:0000256" key="10">
    <source>
        <dbReference type="SAM" id="Phobius"/>
    </source>
</evidence>
<evidence type="ECO:0000256" key="6">
    <source>
        <dbReference type="ARBA" id="ARBA00022989"/>
    </source>
</evidence>
<dbReference type="Gene3D" id="1.20.5.110">
    <property type="match status" value="1"/>
</dbReference>
<dbReference type="Proteomes" id="UP001472677">
    <property type="component" value="Unassembled WGS sequence"/>
</dbReference>
<dbReference type="Pfam" id="PF13813">
    <property type="entry name" value="MBOAT_2"/>
    <property type="match status" value="1"/>
</dbReference>
<keyword evidence="5" id="KW-0653">Protein transport</keyword>
<keyword evidence="6 10" id="KW-1133">Transmembrane helix</keyword>
<evidence type="ECO:0000313" key="12">
    <source>
        <dbReference type="EMBL" id="KAK8542650.1"/>
    </source>
</evidence>
<protein>
    <recommendedName>
        <fullName evidence="11">t-SNARE coiled-coil homology domain-containing protein</fullName>
    </recommendedName>
</protein>
<name>A0ABR2DMJ5_9ROSI</name>
<evidence type="ECO:0000256" key="2">
    <source>
        <dbReference type="ARBA" id="ARBA00007282"/>
    </source>
</evidence>
<dbReference type="SMART" id="SM00397">
    <property type="entry name" value="t_SNARE"/>
    <property type="match status" value="1"/>
</dbReference>
<dbReference type="InterPro" id="IPR032805">
    <property type="entry name" value="Wax_synthase_dom"/>
</dbReference>
<keyword evidence="5" id="KW-0813">Transport</keyword>
<evidence type="ECO:0000256" key="4">
    <source>
        <dbReference type="ARBA" id="ARBA00022692"/>
    </source>
</evidence>
<evidence type="ECO:0000256" key="8">
    <source>
        <dbReference type="ARBA" id="ARBA00023136"/>
    </source>
</evidence>
<dbReference type="InterPro" id="IPR000727">
    <property type="entry name" value="T_SNARE_dom"/>
</dbReference>
<gene>
    <name evidence="12" type="ORF">V6N12_015237</name>
</gene>
<evidence type="ECO:0000256" key="7">
    <source>
        <dbReference type="ARBA" id="ARBA00023098"/>
    </source>
</evidence>